<evidence type="ECO:0000256" key="3">
    <source>
        <dbReference type="ARBA" id="ARBA00023306"/>
    </source>
</evidence>
<keyword evidence="5" id="KW-0472">Membrane</keyword>
<dbReference type="InterPro" id="IPR013763">
    <property type="entry name" value="Cyclin-like_dom"/>
</dbReference>
<gene>
    <name evidence="7" type="ORF">Nepgr_007702</name>
</gene>
<dbReference type="SUPFAM" id="SSF47954">
    <property type="entry name" value="Cyclin-like"/>
    <property type="match status" value="2"/>
</dbReference>
<dbReference type="GO" id="GO:0051301">
    <property type="term" value="P:cell division"/>
    <property type="evidence" value="ECO:0007669"/>
    <property type="project" value="UniProtKB-KW"/>
</dbReference>
<name>A0AAD3XII0_NEPGR</name>
<comment type="caution">
    <text evidence="7">The sequence shown here is derived from an EMBL/GenBank/DDBJ whole genome shotgun (WGS) entry which is preliminary data.</text>
</comment>
<evidence type="ECO:0000259" key="6">
    <source>
        <dbReference type="SMART" id="SM00385"/>
    </source>
</evidence>
<keyword evidence="3" id="KW-0131">Cell cycle</keyword>
<evidence type="ECO:0000256" key="5">
    <source>
        <dbReference type="SAM" id="Phobius"/>
    </source>
</evidence>
<evidence type="ECO:0000256" key="1">
    <source>
        <dbReference type="ARBA" id="ARBA00022618"/>
    </source>
</evidence>
<dbReference type="InterPro" id="IPR039361">
    <property type="entry name" value="Cyclin"/>
</dbReference>
<dbReference type="AlphaFoldDB" id="A0AAD3XII0"/>
<dbReference type="SMART" id="SM00385">
    <property type="entry name" value="CYCLIN"/>
    <property type="match status" value="1"/>
</dbReference>
<accession>A0AAD3XII0</accession>
<keyword evidence="1" id="KW-0132">Cell division</keyword>
<evidence type="ECO:0000313" key="8">
    <source>
        <dbReference type="Proteomes" id="UP001279734"/>
    </source>
</evidence>
<evidence type="ECO:0000313" key="7">
    <source>
        <dbReference type="EMBL" id="GMH05862.1"/>
    </source>
</evidence>
<dbReference type="InterPro" id="IPR036915">
    <property type="entry name" value="Cyclin-like_sf"/>
</dbReference>
<dbReference type="PROSITE" id="PS00292">
    <property type="entry name" value="CYCLINS"/>
    <property type="match status" value="1"/>
</dbReference>
<dbReference type="InterPro" id="IPR006671">
    <property type="entry name" value="Cyclin_N"/>
</dbReference>
<feature type="domain" description="Cyclin-like" evidence="6">
    <location>
        <begin position="29"/>
        <end position="113"/>
    </location>
</feature>
<keyword evidence="5" id="KW-1133">Transmembrane helix</keyword>
<keyword evidence="2 4" id="KW-0195">Cyclin</keyword>
<dbReference type="Pfam" id="PF00134">
    <property type="entry name" value="Cyclin_N"/>
    <property type="match status" value="1"/>
</dbReference>
<dbReference type="EMBL" id="BSYO01000006">
    <property type="protein sequence ID" value="GMH05862.1"/>
    <property type="molecule type" value="Genomic_DNA"/>
</dbReference>
<dbReference type="Pfam" id="PF02984">
    <property type="entry name" value="Cyclin_C"/>
    <property type="match status" value="1"/>
</dbReference>
<dbReference type="Gene3D" id="1.10.472.10">
    <property type="entry name" value="Cyclin-like"/>
    <property type="match status" value="2"/>
</dbReference>
<keyword evidence="8" id="KW-1185">Reference proteome</keyword>
<dbReference type="PANTHER" id="PTHR10177">
    <property type="entry name" value="CYCLINS"/>
    <property type="match status" value="1"/>
</dbReference>
<reference evidence="7" key="1">
    <citation type="submission" date="2023-05" db="EMBL/GenBank/DDBJ databases">
        <title>Nepenthes gracilis genome sequencing.</title>
        <authorList>
            <person name="Fukushima K."/>
        </authorList>
    </citation>
    <scope>NUCLEOTIDE SEQUENCE</scope>
    <source>
        <strain evidence="7">SING2019-196</strain>
    </source>
</reference>
<proteinExistence type="inferred from homology"/>
<dbReference type="Proteomes" id="UP001279734">
    <property type="component" value="Unassembled WGS sequence"/>
</dbReference>
<dbReference type="FunFam" id="1.10.472.10:FF:000167">
    <property type="entry name" value="Mitotic cyclin 6"/>
    <property type="match status" value="1"/>
</dbReference>
<organism evidence="7 8">
    <name type="scientific">Nepenthes gracilis</name>
    <name type="common">Slender pitcher plant</name>
    <dbReference type="NCBI Taxonomy" id="150966"/>
    <lineage>
        <taxon>Eukaryota</taxon>
        <taxon>Viridiplantae</taxon>
        <taxon>Streptophyta</taxon>
        <taxon>Embryophyta</taxon>
        <taxon>Tracheophyta</taxon>
        <taxon>Spermatophyta</taxon>
        <taxon>Magnoliopsida</taxon>
        <taxon>eudicotyledons</taxon>
        <taxon>Gunneridae</taxon>
        <taxon>Pentapetalae</taxon>
        <taxon>Caryophyllales</taxon>
        <taxon>Nepenthaceae</taxon>
        <taxon>Nepenthes</taxon>
    </lineage>
</organism>
<evidence type="ECO:0000256" key="4">
    <source>
        <dbReference type="RuleBase" id="RU000383"/>
    </source>
</evidence>
<evidence type="ECO:0000256" key="2">
    <source>
        <dbReference type="ARBA" id="ARBA00023127"/>
    </source>
</evidence>
<dbReference type="InterPro" id="IPR048258">
    <property type="entry name" value="Cyclins_cyclin-box"/>
</dbReference>
<comment type="similarity">
    <text evidence="4">Belongs to the cyclin family.</text>
</comment>
<dbReference type="InterPro" id="IPR004367">
    <property type="entry name" value="Cyclin_C-dom"/>
</dbReference>
<keyword evidence="5" id="KW-0812">Transmembrane</keyword>
<sequence>MEERRRPSSQYMERIQKNVTENMREILVNWLVEVAEEYRLVSDTLYLTVSYIDRYLSSRAINRRKLQLLCVSCMLVASKYEEISPPHVEDFCYITDNTYTKDEQVHDTFISASQSPDLKFEFLGCYLAELSLLGYGCVHLLPSMIAASAIFLARFTLRPKMHPWVRKFPKL</sequence>
<feature type="transmembrane region" description="Helical" evidence="5">
    <location>
        <begin position="132"/>
        <end position="157"/>
    </location>
</feature>
<protein>
    <recommendedName>
        <fullName evidence="6">Cyclin-like domain-containing protein</fullName>
    </recommendedName>
</protein>